<sequence length="226" mass="25315">MALMIRKGFRTRRLIIFLALSATMYIAALLHTCLLMYRVILGVDLTPDVAAHNVWWSDLTHWHIRTLSVLQFMQNVIGDLILAFRTYVAWSYTIWVVVLPSPMFLLGFVTGILSLMPTTPSPFLQLVIRICLPSSLAYSLTMIVLLIWRLSAVHAESSRAGVRDATRPPVLLRIARVVAETGALYVVTYALFIALNFMGRLEMFIVQSALMPIGGGCSVIILLARH</sequence>
<feature type="transmembrane region" description="Helical" evidence="1">
    <location>
        <begin position="62"/>
        <end position="82"/>
    </location>
</feature>
<reference evidence="2 3" key="1">
    <citation type="journal article" date="2019" name="New Phytol.">
        <title>Comparative genomics reveals unique wood-decay strategies and fruiting body development in the Schizophyllaceae.</title>
        <authorList>
            <person name="Almasi E."/>
            <person name="Sahu N."/>
            <person name="Krizsan K."/>
            <person name="Balint B."/>
            <person name="Kovacs G.M."/>
            <person name="Kiss B."/>
            <person name="Cseklye J."/>
            <person name="Drula E."/>
            <person name="Henrissat B."/>
            <person name="Nagy I."/>
            <person name="Chovatia M."/>
            <person name="Adam C."/>
            <person name="LaButti K."/>
            <person name="Lipzen A."/>
            <person name="Riley R."/>
            <person name="Grigoriev I.V."/>
            <person name="Nagy L.G."/>
        </authorList>
    </citation>
    <scope>NUCLEOTIDE SEQUENCE [LARGE SCALE GENOMIC DNA]</scope>
    <source>
        <strain evidence="2 3">NL-1724</strain>
    </source>
</reference>
<feature type="transmembrane region" description="Helical" evidence="1">
    <location>
        <begin position="126"/>
        <end position="148"/>
    </location>
</feature>
<keyword evidence="1" id="KW-0812">Transmembrane</keyword>
<proteinExistence type="predicted"/>
<dbReference type="AlphaFoldDB" id="A0A550BU68"/>
<keyword evidence="1" id="KW-1133">Transmembrane helix</keyword>
<feature type="transmembrane region" description="Helical" evidence="1">
    <location>
        <begin position="204"/>
        <end position="224"/>
    </location>
</feature>
<feature type="transmembrane region" description="Helical" evidence="1">
    <location>
        <begin position="177"/>
        <end position="198"/>
    </location>
</feature>
<evidence type="ECO:0000313" key="3">
    <source>
        <dbReference type="Proteomes" id="UP000320762"/>
    </source>
</evidence>
<keyword evidence="1" id="KW-0472">Membrane</keyword>
<protein>
    <submittedName>
        <fullName evidence="2">Uncharacterized protein</fullName>
    </submittedName>
</protein>
<organism evidence="2 3">
    <name type="scientific">Schizophyllum amplum</name>
    <dbReference type="NCBI Taxonomy" id="97359"/>
    <lineage>
        <taxon>Eukaryota</taxon>
        <taxon>Fungi</taxon>
        <taxon>Dikarya</taxon>
        <taxon>Basidiomycota</taxon>
        <taxon>Agaricomycotina</taxon>
        <taxon>Agaricomycetes</taxon>
        <taxon>Agaricomycetidae</taxon>
        <taxon>Agaricales</taxon>
        <taxon>Schizophyllaceae</taxon>
        <taxon>Schizophyllum</taxon>
    </lineage>
</organism>
<comment type="caution">
    <text evidence="2">The sequence shown here is derived from an EMBL/GenBank/DDBJ whole genome shotgun (WGS) entry which is preliminary data.</text>
</comment>
<feature type="transmembrane region" description="Helical" evidence="1">
    <location>
        <begin position="94"/>
        <end position="114"/>
    </location>
</feature>
<dbReference type="Proteomes" id="UP000320762">
    <property type="component" value="Unassembled WGS sequence"/>
</dbReference>
<name>A0A550BU68_9AGAR</name>
<accession>A0A550BU68</accession>
<evidence type="ECO:0000313" key="2">
    <source>
        <dbReference type="EMBL" id="TRM56091.1"/>
    </source>
</evidence>
<gene>
    <name evidence="2" type="ORF">BD626DRAFT_266838</name>
</gene>
<evidence type="ECO:0000256" key="1">
    <source>
        <dbReference type="SAM" id="Phobius"/>
    </source>
</evidence>
<dbReference type="OrthoDB" id="3346544at2759"/>
<dbReference type="EMBL" id="VDMD01000080">
    <property type="protein sequence ID" value="TRM56091.1"/>
    <property type="molecule type" value="Genomic_DNA"/>
</dbReference>
<feature type="transmembrane region" description="Helical" evidence="1">
    <location>
        <begin position="14"/>
        <end position="37"/>
    </location>
</feature>
<keyword evidence="3" id="KW-1185">Reference proteome</keyword>